<proteinExistence type="predicted"/>
<sequence length="85" mass="9944">MDKSSKNPSYATYPLWGTEFLQKNISKIKIIQSHWLVFVLENIFFVLCDPNSILVKTGESSFRYLIQIPFGVYDTIDTILKFYEV</sequence>
<reference evidence="1" key="1">
    <citation type="submission" date="2018-01" db="EMBL/GenBank/DDBJ databases">
        <title>Genomic characterization of Leptospira inadai serogroup Lyme isolated from captured rat in Brazil and comparative analysis with human reference strain.</title>
        <authorList>
            <person name="Moreno L.Z."/>
            <person name="Loureiro A.P."/>
            <person name="Miraglia F."/>
            <person name="Kremer F.S."/>
            <person name="Eslabao M.R."/>
            <person name="Dellagostin O.A."/>
            <person name="Lilenbaum W."/>
            <person name="Moreno A.M."/>
        </authorList>
    </citation>
    <scope>NUCLEOTIDE SEQUENCE [LARGE SCALE GENOMIC DNA]</scope>
    <source>
        <strain evidence="1">M34/99</strain>
    </source>
</reference>
<comment type="caution">
    <text evidence="1">The sequence shown here is derived from an EMBL/GenBank/DDBJ whole genome shotgun (WGS) entry which is preliminary data.</text>
</comment>
<evidence type="ECO:0000313" key="1">
    <source>
        <dbReference type="EMBL" id="PNV76544.1"/>
    </source>
</evidence>
<evidence type="ECO:0000313" key="2">
    <source>
        <dbReference type="Proteomes" id="UP000094669"/>
    </source>
</evidence>
<dbReference type="EMBL" id="MCRM02000002">
    <property type="protein sequence ID" value="PNV76544.1"/>
    <property type="molecule type" value="Genomic_DNA"/>
</dbReference>
<dbReference type="Proteomes" id="UP000094669">
    <property type="component" value="Unassembled WGS sequence"/>
</dbReference>
<gene>
    <name evidence="1" type="ORF">BES34_002855</name>
</gene>
<organism evidence="1 2">
    <name type="scientific">Leptospira inadai serovar Lyme</name>
    <dbReference type="NCBI Taxonomy" id="293084"/>
    <lineage>
        <taxon>Bacteria</taxon>
        <taxon>Pseudomonadati</taxon>
        <taxon>Spirochaetota</taxon>
        <taxon>Spirochaetia</taxon>
        <taxon>Leptospirales</taxon>
        <taxon>Leptospiraceae</taxon>
        <taxon>Leptospira</taxon>
    </lineage>
</organism>
<keyword evidence="2" id="KW-1185">Reference proteome</keyword>
<protein>
    <submittedName>
        <fullName evidence="1">Uncharacterized protein</fullName>
    </submittedName>
</protein>
<name>A0ABX4YMW7_9LEPT</name>
<accession>A0ABX4YMW7</accession>